<dbReference type="Proteomes" id="UP000237438">
    <property type="component" value="Unassembled WGS sequence"/>
</dbReference>
<protein>
    <submittedName>
        <fullName evidence="1">Uncharacterized protein</fullName>
    </submittedName>
</protein>
<sequence>MSVHNTRSAIQLRDFIDTNHIYVDGPDEDVIGRIRKAAQKESEEIVPSNVTKRKGKARRSLAPRFPPEWATSRGIERRSSVPARQALVSVVPREVMSLFSGFEKLDDRNWNAWKGHMRDNLGMCELWDIVIGTEKRPSGLYNDEADEWIYRDWHCRLLPSPVLKDCNQDLGNFDESSSANECSRDR</sequence>
<gene>
    <name evidence="1" type="ORF">EPUL_002951</name>
</gene>
<name>A0A2S4PVT5_9PEZI</name>
<organism evidence="1 2">
    <name type="scientific">Erysiphe pulchra</name>
    <dbReference type="NCBI Taxonomy" id="225359"/>
    <lineage>
        <taxon>Eukaryota</taxon>
        <taxon>Fungi</taxon>
        <taxon>Dikarya</taxon>
        <taxon>Ascomycota</taxon>
        <taxon>Pezizomycotina</taxon>
        <taxon>Leotiomycetes</taxon>
        <taxon>Erysiphales</taxon>
        <taxon>Erysiphaceae</taxon>
        <taxon>Erysiphe</taxon>
    </lineage>
</organism>
<reference evidence="1 2" key="1">
    <citation type="submission" date="2017-10" db="EMBL/GenBank/DDBJ databases">
        <title>Development of genomic resources for the powdery mildew, Erysiphe pulchra.</title>
        <authorList>
            <person name="Wadl P.A."/>
            <person name="Mack B.M."/>
            <person name="Moore G."/>
            <person name="Beltz S.B."/>
        </authorList>
    </citation>
    <scope>NUCLEOTIDE SEQUENCE [LARGE SCALE GENOMIC DNA]</scope>
    <source>
        <strain evidence="1">Cflorida</strain>
    </source>
</reference>
<keyword evidence="2" id="KW-1185">Reference proteome</keyword>
<evidence type="ECO:0000313" key="1">
    <source>
        <dbReference type="EMBL" id="POS86122.1"/>
    </source>
</evidence>
<dbReference type="OrthoDB" id="3609879at2759"/>
<dbReference type="AlphaFoldDB" id="A0A2S4PVT5"/>
<accession>A0A2S4PVT5</accession>
<dbReference type="STRING" id="225359.A0A2S4PVT5"/>
<comment type="caution">
    <text evidence="1">The sequence shown here is derived from an EMBL/GenBank/DDBJ whole genome shotgun (WGS) entry which is preliminary data.</text>
</comment>
<evidence type="ECO:0000313" key="2">
    <source>
        <dbReference type="Proteomes" id="UP000237438"/>
    </source>
</evidence>
<proteinExistence type="predicted"/>
<dbReference type="EMBL" id="PEDP01000406">
    <property type="protein sequence ID" value="POS86122.1"/>
    <property type="molecule type" value="Genomic_DNA"/>
</dbReference>